<gene>
    <name evidence="1" type="ORF">MRM63_07405</name>
</gene>
<reference evidence="1" key="1">
    <citation type="submission" date="2022-03" db="EMBL/GenBank/DDBJ databases">
        <title>Sea Food Isolates.</title>
        <authorList>
            <person name="Li c."/>
        </authorList>
    </citation>
    <scope>NUCLEOTIDE SEQUENCE</scope>
    <source>
        <strain evidence="1">19MO03SA05</strain>
    </source>
</reference>
<accession>A0AAU6VDM9</accession>
<dbReference type="EMBL" id="CP095350">
    <property type="protein sequence ID" value="XAG83419.1"/>
    <property type="molecule type" value="Genomic_DNA"/>
</dbReference>
<protein>
    <submittedName>
        <fullName evidence="1">Phage tail protein</fullName>
    </submittedName>
</protein>
<sequence length="185" mass="20396">MSTNEGYAVTITSHGLSELISAKEQGMKGRIKWISFGDRAYTPSVNQRRLQNEIDRTTISEYVDAGTSALKMTAKVESANEYAVREIGFWLDTGTLLGVISVPNKVLNYKTAATSLIQIFTLDLSVLPSSSVEVVVGIENLNILIDTQMMSDAVAFCRSQLTQTKQLFAHLKLSERVQKMELSNG</sequence>
<proteinExistence type="predicted"/>
<name>A0AAU6VDM9_UNCXX</name>
<dbReference type="AlphaFoldDB" id="A0AAU6VDM9"/>
<organism evidence="1">
    <name type="scientific">bacterium 19MO03SA05</name>
    <dbReference type="NCBI Taxonomy" id="2920620"/>
    <lineage>
        <taxon>Bacteria</taxon>
    </lineage>
</organism>
<evidence type="ECO:0000313" key="1">
    <source>
        <dbReference type="EMBL" id="XAG83419.1"/>
    </source>
</evidence>